<dbReference type="RefSeq" id="WP_160856802.1">
    <property type="nucleotide sequence ID" value="NZ_WUMK01000001.1"/>
</dbReference>
<gene>
    <name evidence="2" type="ORF">GR138_01285</name>
</gene>
<comment type="caution">
    <text evidence="2">The sequence shown here is derived from an EMBL/GenBank/DDBJ whole genome shotgun (WGS) entry which is preliminary data.</text>
</comment>
<feature type="region of interest" description="Disordered" evidence="1">
    <location>
        <begin position="39"/>
        <end position="72"/>
    </location>
</feature>
<dbReference type="Proteomes" id="UP000435802">
    <property type="component" value="Unassembled WGS sequence"/>
</dbReference>
<proteinExistence type="predicted"/>
<dbReference type="OrthoDB" id="7365361at2"/>
<sequence>MNPAIVELTVEEMLADPVVQLVMKSDKIVADDIRQILREARQRRGAPPSSPGESELHQGAANPDPAASHGFP</sequence>
<protein>
    <submittedName>
        <fullName evidence="2">Uncharacterized protein</fullName>
    </submittedName>
</protein>
<reference evidence="2 3" key="1">
    <citation type="submission" date="2019-12" db="EMBL/GenBank/DDBJ databases">
        <title>Shinella kummerowiae sp. nov., a symbiotic bacterium isolated from root nodules of the herbal legume Kummerowia stipulacea.</title>
        <authorList>
            <person name="Gao J."/>
        </authorList>
    </citation>
    <scope>NUCLEOTIDE SEQUENCE [LARGE SCALE GENOMIC DNA]</scope>
    <source>
        <strain evidence="2 3">CCBAU 25048</strain>
    </source>
</reference>
<accession>A0A6N8S569</accession>
<keyword evidence="3" id="KW-1185">Reference proteome</keyword>
<evidence type="ECO:0000313" key="3">
    <source>
        <dbReference type="Proteomes" id="UP000435802"/>
    </source>
</evidence>
<name>A0A6N8S569_9HYPH</name>
<dbReference type="EMBL" id="WUMK01000001">
    <property type="protein sequence ID" value="MXN43801.1"/>
    <property type="molecule type" value="Genomic_DNA"/>
</dbReference>
<dbReference type="AlphaFoldDB" id="A0A6N8S569"/>
<evidence type="ECO:0000313" key="2">
    <source>
        <dbReference type="EMBL" id="MXN43801.1"/>
    </source>
</evidence>
<organism evidence="2 3">
    <name type="scientific">Shinella kummerowiae</name>
    <dbReference type="NCBI Taxonomy" id="417745"/>
    <lineage>
        <taxon>Bacteria</taxon>
        <taxon>Pseudomonadati</taxon>
        <taxon>Pseudomonadota</taxon>
        <taxon>Alphaproteobacteria</taxon>
        <taxon>Hyphomicrobiales</taxon>
        <taxon>Rhizobiaceae</taxon>
        <taxon>Shinella</taxon>
    </lineage>
</organism>
<evidence type="ECO:0000256" key="1">
    <source>
        <dbReference type="SAM" id="MobiDB-lite"/>
    </source>
</evidence>